<dbReference type="GO" id="GO:0005886">
    <property type="term" value="C:plasma membrane"/>
    <property type="evidence" value="ECO:0007669"/>
    <property type="project" value="UniProtKB-SubCell"/>
</dbReference>
<keyword evidence="7" id="KW-0406">Ion transport</keyword>
<feature type="transmembrane region" description="Helical" evidence="7">
    <location>
        <begin position="95"/>
        <end position="125"/>
    </location>
</feature>
<evidence type="ECO:0000313" key="11">
    <source>
        <dbReference type="EMBL" id="MBB3937520.1"/>
    </source>
</evidence>
<dbReference type="PANTHER" id="PTHR30221">
    <property type="entry name" value="SMALL-CONDUCTANCE MECHANOSENSITIVE CHANNEL"/>
    <property type="match status" value="1"/>
</dbReference>
<organism evidence="11 12">
    <name type="scientific">Aureimonas phyllosphaerae</name>
    <dbReference type="NCBI Taxonomy" id="1166078"/>
    <lineage>
        <taxon>Bacteria</taxon>
        <taxon>Pseudomonadati</taxon>
        <taxon>Pseudomonadota</taxon>
        <taxon>Alphaproteobacteria</taxon>
        <taxon>Hyphomicrobiales</taxon>
        <taxon>Aurantimonadaceae</taxon>
        <taxon>Aureimonas</taxon>
    </lineage>
</organism>
<dbReference type="InterPro" id="IPR023408">
    <property type="entry name" value="MscS_beta-dom_sf"/>
</dbReference>
<feature type="transmembrane region" description="Helical" evidence="7">
    <location>
        <begin position="24"/>
        <end position="46"/>
    </location>
</feature>
<comment type="subunit">
    <text evidence="7">Homoheptamer.</text>
</comment>
<evidence type="ECO:0000259" key="9">
    <source>
        <dbReference type="Pfam" id="PF00924"/>
    </source>
</evidence>
<evidence type="ECO:0000259" key="10">
    <source>
        <dbReference type="Pfam" id="PF21088"/>
    </source>
</evidence>
<dbReference type="InterPro" id="IPR011014">
    <property type="entry name" value="MscS_channel_TM-2"/>
</dbReference>
<comment type="caution">
    <text evidence="11">The sequence shown here is derived from an EMBL/GenBank/DDBJ whole genome shotgun (WGS) entry which is preliminary data.</text>
</comment>
<dbReference type="AlphaFoldDB" id="A0A7W6BWA3"/>
<keyword evidence="3" id="KW-1003">Cell membrane</keyword>
<evidence type="ECO:0000256" key="7">
    <source>
        <dbReference type="RuleBase" id="RU369025"/>
    </source>
</evidence>
<name>A0A7W6BWA3_9HYPH</name>
<dbReference type="Gene3D" id="1.10.287.1260">
    <property type="match status" value="1"/>
</dbReference>
<dbReference type="InterPro" id="IPR049142">
    <property type="entry name" value="MS_channel_1st"/>
</dbReference>
<evidence type="ECO:0000256" key="4">
    <source>
        <dbReference type="ARBA" id="ARBA00022692"/>
    </source>
</evidence>
<evidence type="ECO:0000256" key="3">
    <source>
        <dbReference type="ARBA" id="ARBA00022475"/>
    </source>
</evidence>
<keyword evidence="6 7" id="KW-0472">Membrane</keyword>
<gene>
    <name evidence="11" type="ORF">GGR05_003686</name>
</gene>
<accession>A0A7W6BWA3</accession>
<feature type="domain" description="Mechanosensitive ion channel transmembrane helices 2/3" evidence="10">
    <location>
        <begin position="70"/>
        <end position="110"/>
    </location>
</feature>
<evidence type="ECO:0000256" key="8">
    <source>
        <dbReference type="SAM" id="MobiDB-lite"/>
    </source>
</evidence>
<feature type="transmembrane region" description="Helical" evidence="7">
    <location>
        <begin position="67"/>
        <end position="89"/>
    </location>
</feature>
<dbReference type="Pfam" id="PF05552">
    <property type="entry name" value="MS_channel_1st_1"/>
    <property type="match status" value="1"/>
</dbReference>
<protein>
    <recommendedName>
        <fullName evidence="7">Small-conductance mechanosensitive channel</fullName>
    </recommendedName>
</protein>
<keyword evidence="12" id="KW-1185">Reference proteome</keyword>
<dbReference type="RefSeq" id="WP_244545992.1">
    <property type="nucleotide sequence ID" value="NZ_FOOA01000010.1"/>
</dbReference>
<evidence type="ECO:0000256" key="1">
    <source>
        <dbReference type="ARBA" id="ARBA00004651"/>
    </source>
</evidence>
<dbReference type="Proteomes" id="UP000531216">
    <property type="component" value="Unassembled WGS sequence"/>
</dbReference>
<sequence>MPIQETLETSHTFLARLASEAAAFLPNLIAAILILAVGFFLAGRLANLVTRAFGVSAKIDQTVREPLVAIVRYVVIILTLIIALGQVGVQMTSLLAVLGAAGLAVGLALQGTLTNIAAGIMLLWLRPFRVGDYIETQTFAGRVHEIGLFVSHLETFDGLFVFAPNSTLWNVWMRNHSRAASRLLAWAVTVPRDMPFEAARQVLIEAWQQEGADGRLSEPVAFLDQLTVDAQILVLRGRVTEGETATAQRRIAEAIRTRFLERFGEGQEPRAIQRIVPADNDPSRYLGQDEAPAANSTLVNDRPEAPSQGVVTTAKG</sequence>
<evidence type="ECO:0000256" key="6">
    <source>
        <dbReference type="ARBA" id="ARBA00023136"/>
    </source>
</evidence>
<dbReference type="Pfam" id="PF21088">
    <property type="entry name" value="MS_channel_1st"/>
    <property type="match status" value="1"/>
</dbReference>
<dbReference type="Gene3D" id="2.30.30.60">
    <property type="match status" value="1"/>
</dbReference>
<evidence type="ECO:0000256" key="5">
    <source>
        <dbReference type="ARBA" id="ARBA00022989"/>
    </source>
</evidence>
<dbReference type="InterPro" id="IPR008910">
    <property type="entry name" value="MSC_TM_helix"/>
</dbReference>
<proteinExistence type="inferred from homology"/>
<comment type="function">
    <text evidence="7">Mechanosensitive channel that participates in the regulation of osmotic pressure changes within the cell, opening in response to stretch forces in the membrane lipid bilayer, without the need for other proteins. Contributes to normal resistance to hypoosmotic shock. Forms an ion channel of 1.0 nanosiemens conductance with a slight preference for anions.</text>
</comment>
<dbReference type="GO" id="GO:0008381">
    <property type="term" value="F:mechanosensitive monoatomic ion channel activity"/>
    <property type="evidence" value="ECO:0007669"/>
    <property type="project" value="InterPro"/>
</dbReference>
<reference evidence="11 12" key="1">
    <citation type="submission" date="2020-08" db="EMBL/GenBank/DDBJ databases">
        <title>Genomic Encyclopedia of Type Strains, Phase IV (KMG-IV): sequencing the most valuable type-strain genomes for metagenomic binning, comparative biology and taxonomic classification.</title>
        <authorList>
            <person name="Goeker M."/>
        </authorList>
    </citation>
    <scope>NUCLEOTIDE SEQUENCE [LARGE SCALE GENOMIC DNA]</scope>
    <source>
        <strain evidence="11 12">DSM 25024</strain>
    </source>
</reference>
<evidence type="ECO:0000313" key="12">
    <source>
        <dbReference type="Proteomes" id="UP000531216"/>
    </source>
</evidence>
<dbReference type="InterPro" id="IPR010920">
    <property type="entry name" value="LSM_dom_sf"/>
</dbReference>
<keyword evidence="7" id="KW-0407">Ion channel</keyword>
<feature type="domain" description="Mechanosensitive ion channel MscS" evidence="9">
    <location>
        <begin position="112"/>
        <end position="178"/>
    </location>
</feature>
<dbReference type="SUPFAM" id="SSF82861">
    <property type="entry name" value="Mechanosensitive channel protein MscS (YggB), transmembrane region"/>
    <property type="match status" value="1"/>
</dbReference>
<dbReference type="PANTHER" id="PTHR30221:SF8">
    <property type="entry name" value="SMALL-CONDUCTANCE MECHANOSENSITIVE CHANNEL"/>
    <property type="match status" value="1"/>
</dbReference>
<comment type="similarity">
    <text evidence="2 7">Belongs to the MscS (TC 1.A.23) family.</text>
</comment>
<comment type="caution">
    <text evidence="7">Lacks conserved residue(s) required for the propagation of feature annotation.</text>
</comment>
<keyword evidence="7" id="KW-0997">Cell inner membrane</keyword>
<feature type="region of interest" description="Disordered" evidence="8">
    <location>
        <begin position="278"/>
        <end position="316"/>
    </location>
</feature>
<dbReference type="SUPFAM" id="SSF50182">
    <property type="entry name" value="Sm-like ribonucleoproteins"/>
    <property type="match status" value="1"/>
</dbReference>
<dbReference type="InterPro" id="IPR045275">
    <property type="entry name" value="MscS_archaea/bacteria_type"/>
</dbReference>
<comment type="subcellular location">
    <subcellularLocation>
        <location evidence="7">Cell inner membrane</location>
        <topology evidence="7">Multi-pass membrane protein</topology>
    </subcellularLocation>
    <subcellularLocation>
        <location evidence="1">Cell membrane</location>
        <topology evidence="1">Multi-pass membrane protein</topology>
    </subcellularLocation>
</comment>
<dbReference type="InterPro" id="IPR006685">
    <property type="entry name" value="MscS_channel_2nd"/>
</dbReference>
<evidence type="ECO:0000256" key="2">
    <source>
        <dbReference type="ARBA" id="ARBA00008017"/>
    </source>
</evidence>
<keyword evidence="4 7" id="KW-0812">Transmembrane</keyword>
<keyword evidence="7" id="KW-0813">Transport</keyword>
<keyword evidence="5 7" id="KW-1133">Transmembrane helix</keyword>
<dbReference type="EMBL" id="JACIDO010000009">
    <property type="protein sequence ID" value="MBB3937520.1"/>
    <property type="molecule type" value="Genomic_DNA"/>
</dbReference>
<dbReference type="Pfam" id="PF00924">
    <property type="entry name" value="MS_channel_2nd"/>
    <property type="match status" value="1"/>
</dbReference>